<evidence type="ECO:0000313" key="13">
    <source>
        <dbReference type="EMBL" id="CAD9768813.1"/>
    </source>
</evidence>
<evidence type="ECO:0000256" key="10">
    <source>
        <dbReference type="ARBA" id="ARBA00030262"/>
    </source>
</evidence>
<dbReference type="Gene3D" id="3.40.640.10">
    <property type="entry name" value="Type I PLP-dependent aspartate aminotransferase-like (Major domain)"/>
    <property type="match status" value="1"/>
</dbReference>
<evidence type="ECO:0000256" key="11">
    <source>
        <dbReference type="ARBA" id="ARBA00047481"/>
    </source>
</evidence>
<dbReference type="InterPro" id="IPR015421">
    <property type="entry name" value="PyrdxlP-dep_Trfase_major"/>
</dbReference>
<dbReference type="CDD" id="cd00609">
    <property type="entry name" value="AAT_like"/>
    <property type="match status" value="1"/>
</dbReference>
<dbReference type="NCBIfam" id="TIGR01141">
    <property type="entry name" value="hisC"/>
    <property type="match status" value="1"/>
</dbReference>
<dbReference type="InterPro" id="IPR015424">
    <property type="entry name" value="PyrdxlP-dep_Trfase"/>
</dbReference>
<dbReference type="SUPFAM" id="SSF53383">
    <property type="entry name" value="PLP-dependent transferases"/>
    <property type="match status" value="1"/>
</dbReference>
<dbReference type="PROSITE" id="PS00599">
    <property type="entry name" value="AA_TRANSFER_CLASS_2"/>
    <property type="match status" value="1"/>
</dbReference>
<keyword evidence="6" id="KW-0028">Amino-acid biosynthesis</keyword>
<dbReference type="InterPro" id="IPR001917">
    <property type="entry name" value="Aminotrans_II_pyridoxalP_BS"/>
</dbReference>
<organism evidence="13">
    <name type="scientific">Lotharella oceanica</name>
    <dbReference type="NCBI Taxonomy" id="641309"/>
    <lineage>
        <taxon>Eukaryota</taxon>
        <taxon>Sar</taxon>
        <taxon>Rhizaria</taxon>
        <taxon>Cercozoa</taxon>
        <taxon>Chlorarachniophyceae</taxon>
        <taxon>Lotharella</taxon>
    </lineage>
</organism>
<dbReference type="InterPro" id="IPR005861">
    <property type="entry name" value="HisP_aminotrans"/>
</dbReference>
<dbReference type="EC" id="2.6.1.9" evidence="4"/>
<feature type="domain" description="Aminotransferase class I/classII large" evidence="12">
    <location>
        <begin position="3"/>
        <end position="301"/>
    </location>
</feature>
<evidence type="ECO:0000256" key="8">
    <source>
        <dbReference type="ARBA" id="ARBA00022898"/>
    </source>
</evidence>
<dbReference type="PANTHER" id="PTHR42885:SF2">
    <property type="entry name" value="HISTIDINOL-PHOSPHATE AMINOTRANSFERASE"/>
    <property type="match status" value="1"/>
</dbReference>
<dbReference type="GO" id="GO:0004400">
    <property type="term" value="F:histidinol-phosphate transaminase activity"/>
    <property type="evidence" value="ECO:0007669"/>
    <property type="project" value="UniProtKB-EC"/>
</dbReference>
<dbReference type="GO" id="GO:0030170">
    <property type="term" value="F:pyridoxal phosphate binding"/>
    <property type="evidence" value="ECO:0007669"/>
    <property type="project" value="InterPro"/>
</dbReference>
<dbReference type="PANTHER" id="PTHR42885">
    <property type="entry name" value="HISTIDINOL-PHOSPHATE AMINOTRANSFERASE-RELATED"/>
    <property type="match status" value="1"/>
</dbReference>
<evidence type="ECO:0000256" key="4">
    <source>
        <dbReference type="ARBA" id="ARBA00012748"/>
    </source>
</evidence>
<dbReference type="HAMAP" id="MF_01023">
    <property type="entry name" value="HisC_aminotrans_2"/>
    <property type="match status" value="1"/>
</dbReference>
<dbReference type="Gene3D" id="3.90.1150.10">
    <property type="entry name" value="Aspartate Aminotransferase, domain 1"/>
    <property type="match status" value="1"/>
</dbReference>
<protein>
    <recommendedName>
        <fullName evidence="4">histidinol-phosphate transaminase</fullName>
        <ecNumber evidence="4">2.6.1.9</ecNumber>
    </recommendedName>
    <alternativeName>
        <fullName evidence="10">Imidazole acetol-phosphate transaminase</fullName>
    </alternativeName>
</protein>
<evidence type="ECO:0000256" key="2">
    <source>
        <dbReference type="ARBA" id="ARBA00005011"/>
    </source>
</evidence>
<evidence type="ECO:0000256" key="6">
    <source>
        <dbReference type="ARBA" id="ARBA00022605"/>
    </source>
</evidence>
<name>A0A7S2TT69_9EUKA</name>
<evidence type="ECO:0000256" key="1">
    <source>
        <dbReference type="ARBA" id="ARBA00001933"/>
    </source>
</evidence>
<evidence type="ECO:0000256" key="9">
    <source>
        <dbReference type="ARBA" id="ARBA00023102"/>
    </source>
</evidence>
<dbReference type="GO" id="GO:0000105">
    <property type="term" value="P:L-histidine biosynthetic process"/>
    <property type="evidence" value="ECO:0007669"/>
    <property type="project" value="UniProtKB-KW"/>
</dbReference>
<comment type="similarity">
    <text evidence="3">Belongs to the class-II pyridoxal-phosphate-dependent aminotransferase family.</text>
</comment>
<keyword evidence="5" id="KW-0032">Aminotransferase</keyword>
<keyword evidence="9" id="KW-0368">Histidine biosynthesis</keyword>
<dbReference type="AlphaFoldDB" id="A0A7S2TT69"/>
<dbReference type="EMBL" id="HBHP01020551">
    <property type="protein sequence ID" value="CAD9768813.1"/>
    <property type="molecule type" value="Transcribed_RNA"/>
</dbReference>
<keyword evidence="7" id="KW-0808">Transferase</keyword>
<evidence type="ECO:0000256" key="3">
    <source>
        <dbReference type="ARBA" id="ARBA00008392"/>
    </source>
</evidence>
<reference evidence="13" key="1">
    <citation type="submission" date="2021-01" db="EMBL/GenBank/DDBJ databases">
        <authorList>
            <person name="Corre E."/>
            <person name="Pelletier E."/>
            <person name="Niang G."/>
            <person name="Scheremetjew M."/>
            <person name="Finn R."/>
            <person name="Kale V."/>
            <person name="Holt S."/>
            <person name="Cochrane G."/>
            <person name="Meng A."/>
            <person name="Brown T."/>
            <person name="Cohen L."/>
        </authorList>
    </citation>
    <scope>NUCLEOTIDE SEQUENCE</scope>
    <source>
        <strain evidence="13">CCMP622</strain>
    </source>
</reference>
<comment type="pathway">
    <text evidence="2">Amino-acid biosynthesis; L-histidine biosynthesis; L-histidine from 5-phospho-alpha-D-ribose 1-diphosphate: step 7/9.</text>
</comment>
<accession>A0A7S2TT69</accession>
<gene>
    <name evidence="13" type="ORF">LSP00402_LOCUS12794</name>
</gene>
<evidence type="ECO:0000256" key="7">
    <source>
        <dbReference type="ARBA" id="ARBA00022679"/>
    </source>
</evidence>
<evidence type="ECO:0000256" key="5">
    <source>
        <dbReference type="ARBA" id="ARBA00022576"/>
    </source>
</evidence>
<dbReference type="InterPro" id="IPR015422">
    <property type="entry name" value="PyrdxlP-dep_Trfase_small"/>
</dbReference>
<evidence type="ECO:0000259" key="12">
    <source>
        <dbReference type="Pfam" id="PF00155"/>
    </source>
</evidence>
<dbReference type="Pfam" id="PF00155">
    <property type="entry name" value="Aminotran_1_2"/>
    <property type="match status" value="1"/>
</dbReference>
<dbReference type="InterPro" id="IPR004839">
    <property type="entry name" value="Aminotransferase_I/II_large"/>
</dbReference>
<comment type="cofactor">
    <cofactor evidence="1">
        <name>pyridoxal 5'-phosphate</name>
        <dbReference type="ChEBI" id="CHEBI:597326"/>
    </cofactor>
</comment>
<proteinExistence type="inferred from homology"/>
<comment type="catalytic activity">
    <reaction evidence="11">
        <text>L-histidinol phosphate + 2-oxoglutarate = 3-(imidazol-4-yl)-2-oxopropyl phosphate + L-glutamate</text>
        <dbReference type="Rhea" id="RHEA:23744"/>
        <dbReference type="ChEBI" id="CHEBI:16810"/>
        <dbReference type="ChEBI" id="CHEBI:29985"/>
        <dbReference type="ChEBI" id="CHEBI:57766"/>
        <dbReference type="ChEBI" id="CHEBI:57980"/>
        <dbReference type="EC" id="2.6.1.9"/>
    </reaction>
</comment>
<sequence length="312" mass="35055">MPAFNCYPDPHQAKLKKLYADWRKVDPDQIFVGVGSDEAIDMLMRMVCVPAKDSILICPPTYGMYKVSSAVNDLKVISVPLTEDFQIRPKEILKAVTDTTKLIWLCSPNNPTANDIDEKLITEVLDSDFKGLVVVDEAYVDFSPRGSLASWTKKYPQLVVLQTFSKSWGLAGVRCGVAISSPDIVGYMNRIKAPYNMNVMTSQVVRDCLQNLPKMLQTVEEIKKEKKRVKAALESIPHVIKVFPSSANFFLFRVKSHSKEIYRTIAESGVVIRYRGDNHGCSECLRATVGRPEDNDAFLKKFKEIIAKVVKA</sequence>
<keyword evidence="8" id="KW-0663">Pyridoxal phosphate</keyword>